<organism evidence="9 10">
    <name type="scientific">Phenylobacterium soli</name>
    <dbReference type="NCBI Taxonomy" id="2170551"/>
    <lineage>
        <taxon>Bacteria</taxon>
        <taxon>Pseudomonadati</taxon>
        <taxon>Pseudomonadota</taxon>
        <taxon>Alphaproteobacteria</taxon>
        <taxon>Caulobacterales</taxon>
        <taxon>Caulobacteraceae</taxon>
        <taxon>Phenylobacterium</taxon>
    </lineage>
</organism>
<dbReference type="GO" id="GO:0016855">
    <property type="term" value="F:racemase and epimerase activity, acting on amino acids and derivatives"/>
    <property type="evidence" value="ECO:0007669"/>
    <property type="project" value="UniProtKB-UniRule"/>
</dbReference>
<dbReference type="Gene3D" id="3.20.20.120">
    <property type="entry name" value="Enolase-like C-terminal domain"/>
    <property type="match status" value="1"/>
</dbReference>
<dbReference type="EC" id="5.1.1.-" evidence="7"/>
<feature type="domain" description="Mandelate racemase/muconate lactonizing enzyme C-terminal" evidence="8">
    <location>
        <begin position="131"/>
        <end position="222"/>
    </location>
</feature>
<dbReference type="InterPro" id="IPR034603">
    <property type="entry name" value="Dipeptide_epimerase"/>
</dbReference>
<keyword evidence="10" id="KW-1185">Reference proteome</keyword>
<dbReference type="GO" id="GO:0006518">
    <property type="term" value="P:peptide metabolic process"/>
    <property type="evidence" value="ECO:0007669"/>
    <property type="project" value="UniProtKB-ARBA"/>
</dbReference>
<keyword evidence="3 6" id="KW-0460">Magnesium</keyword>
<feature type="binding site" evidence="6">
    <location>
        <position position="175"/>
    </location>
    <ligand>
        <name>Mg(2+)</name>
        <dbReference type="ChEBI" id="CHEBI:18420"/>
    </ligand>
</feature>
<dbReference type="InterPro" id="IPR036849">
    <property type="entry name" value="Enolase-like_C_sf"/>
</dbReference>
<dbReference type="SUPFAM" id="SSF54826">
    <property type="entry name" value="Enolase N-terminal domain-like"/>
    <property type="match status" value="1"/>
</dbReference>
<feature type="active site" description="Proton acceptor; specific for (R)-substrate epimerization" evidence="5">
    <location>
        <position position="150"/>
    </location>
</feature>
<comment type="similarity">
    <text evidence="1 7">Belongs to the mandelate racemase/muconate lactonizing enzyme family.</text>
</comment>
<dbReference type="InterPro" id="IPR029065">
    <property type="entry name" value="Enolase_C-like"/>
</dbReference>
<keyword evidence="2 6" id="KW-0479">Metal-binding</keyword>
<dbReference type="Pfam" id="PF13378">
    <property type="entry name" value="MR_MLE_C"/>
    <property type="match status" value="1"/>
</dbReference>
<dbReference type="OrthoDB" id="9782675at2"/>
<name>A0A328AL98_9CAUL</name>
<dbReference type="CDD" id="cd03319">
    <property type="entry name" value="L-Ala-DL-Glu_epimerase"/>
    <property type="match status" value="1"/>
</dbReference>
<dbReference type="PANTHER" id="PTHR48073:SF2">
    <property type="entry name" value="O-SUCCINYLBENZOATE SYNTHASE"/>
    <property type="match status" value="1"/>
</dbReference>
<evidence type="ECO:0000313" key="9">
    <source>
        <dbReference type="EMBL" id="RAK54786.1"/>
    </source>
</evidence>
<feature type="active site" description="Proton acceptor; specific for (S)-substrate epimerization" evidence="5">
    <location>
        <position position="246"/>
    </location>
</feature>
<dbReference type="SFLD" id="SFLDG00180">
    <property type="entry name" value="muconate_cycloisomerase"/>
    <property type="match status" value="1"/>
</dbReference>
<protein>
    <recommendedName>
        <fullName evidence="7">Dipeptide epimerase</fullName>
        <ecNumber evidence="7">5.1.1.-</ecNumber>
    </recommendedName>
</protein>
<evidence type="ECO:0000256" key="4">
    <source>
        <dbReference type="ARBA" id="ARBA00023235"/>
    </source>
</evidence>
<dbReference type="NCBIfam" id="NF042940">
    <property type="entry name" value="racemase_DgcA"/>
    <property type="match status" value="1"/>
</dbReference>
<dbReference type="PANTHER" id="PTHR48073">
    <property type="entry name" value="O-SUCCINYLBENZOATE SYNTHASE-RELATED"/>
    <property type="match status" value="1"/>
</dbReference>
<proteinExistence type="inferred from homology"/>
<dbReference type="GO" id="GO:0000287">
    <property type="term" value="F:magnesium ion binding"/>
    <property type="evidence" value="ECO:0007669"/>
    <property type="project" value="UniProtKB-ARBA"/>
</dbReference>
<accession>A0A328AL98</accession>
<dbReference type="GO" id="GO:0009063">
    <property type="term" value="P:amino acid catabolic process"/>
    <property type="evidence" value="ECO:0007669"/>
    <property type="project" value="InterPro"/>
</dbReference>
<sequence length="327" mass="34338">MAPRLSVRSERWPLAQAFVISRGAKTEAEVVVVEIEDGPHRGRGEAVPYARYGETVEGVVAQVQSLAGPVAEGLDRAALQSTLTPGAARNAIDCALWDLEAKRAGRRAWELIGRSRLDPVKTALTISLGPPEAMAEAARLNARRPMLKLKIGSADDLAAVEAVRHAAPRTRLIVDANEGLRAGDLAPVTGELARLEVKLLEQPLPAAEDAALEGFESPVPLCADESLHTRAELAACARRYAVVNVKLDKAGGLTEALALATEARARGLGLMVGSMVATSLAIAPALILAKGAEVADLDGPLLLARDREPGLSILGSLIEPPSPSLWG</sequence>
<evidence type="ECO:0000256" key="5">
    <source>
        <dbReference type="PIRSR" id="PIRSR634603-1"/>
    </source>
</evidence>
<comment type="caution">
    <text evidence="9">The sequence shown here is derived from an EMBL/GenBank/DDBJ whole genome shotgun (WGS) entry which is preliminary data.</text>
</comment>
<dbReference type="SFLD" id="SFLDF00010">
    <property type="entry name" value="dipeptide_epimerase"/>
    <property type="match status" value="1"/>
</dbReference>
<dbReference type="SMART" id="SM00922">
    <property type="entry name" value="MR_MLE"/>
    <property type="match status" value="1"/>
</dbReference>
<feature type="binding site" evidence="6">
    <location>
        <position position="201"/>
    </location>
    <ligand>
        <name>Mg(2+)</name>
        <dbReference type="ChEBI" id="CHEBI:18420"/>
    </ligand>
</feature>
<dbReference type="RefSeq" id="WP_111528536.1">
    <property type="nucleotide sequence ID" value="NZ_JBHRSG010000004.1"/>
</dbReference>
<dbReference type="EMBL" id="QFYQ01000001">
    <property type="protein sequence ID" value="RAK54786.1"/>
    <property type="molecule type" value="Genomic_DNA"/>
</dbReference>
<feature type="binding site" evidence="6">
    <location>
        <position position="224"/>
    </location>
    <ligand>
        <name>Mg(2+)</name>
        <dbReference type="ChEBI" id="CHEBI:18420"/>
    </ligand>
</feature>
<evidence type="ECO:0000313" key="10">
    <source>
        <dbReference type="Proteomes" id="UP000249254"/>
    </source>
</evidence>
<dbReference type="Pfam" id="PF02746">
    <property type="entry name" value="MR_MLE_N"/>
    <property type="match status" value="1"/>
</dbReference>
<dbReference type="InterPro" id="IPR013341">
    <property type="entry name" value="Mandelate_racemase_N_dom"/>
</dbReference>
<comment type="cofactor">
    <cofactor evidence="6 7">
        <name>Mg(2+)</name>
        <dbReference type="ChEBI" id="CHEBI:18420"/>
    </cofactor>
    <text evidence="6 7">Binds 1 Mg(2+) ion per subunit.</text>
</comment>
<dbReference type="InterPro" id="IPR018110">
    <property type="entry name" value="Mandel_Rmase/mucon_lact_enz_CS"/>
</dbReference>
<dbReference type="InterPro" id="IPR013342">
    <property type="entry name" value="Mandelate_racemase_C"/>
</dbReference>
<dbReference type="Proteomes" id="UP000249254">
    <property type="component" value="Unassembled WGS sequence"/>
</dbReference>
<gene>
    <name evidence="9" type="ORF">DJ017_09735</name>
</gene>
<evidence type="ECO:0000259" key="8">
    <source>
        <dbReference type="SMART" id="SM00922"/>
    </source>
</evidence>
<dbReference type="PROSITE" id="PS00909">
    <property type="entry name" value="MR_MLE_2"/>
    <property type="match status" value="1"/>
</dbReference>
<evidence type="ECO:0000256" key="3">
    <source>
        <dbReference type="ARBA" id="ARBA00022842"/>
    </source>
</evidence>
<evidence type="ECO:0000256" key="6">
    <source>
        <dbReference type="PIRSR" id="PIRSR634603-3"/>
    </source>
</evidence>
<keyword evidence="4 7" id="KW-0413">Isomerase</keyword>
<evidence type="ECO:0000256" key="7">
    <source>
        <dbReference type="RuleBase" id="RU366006"/>
    </source>
</evidence>
<dbReference type="InterPro" id="IPR029017">
    <property type="entry name" value="Enolase-like_N"/>
</dbReference>
<dbReference type="SFLD" id="SFLDS00001">
    <property type="entry name" value="Enolase"/>
    <property type="match status" value="1"/>
</dbReference>
<evidence type="ECO:0000256" key="2">
    <source>
        <dbReference type="ARBA" id="ARBA00022723"/>
    </source>
</evidence>
<reference evidence="10" key="1">
    <citation type="submission" date="2018-05" db="EMBL/GenBank/DDBJ databases">
        <authorList>
            <person name="Li X."/>
        </authorList>
    </citation>
    <scope>NUCLEOTIDE SEQUENCE [LARGE SCALE GENOMIC DNA]</scope>
    <source>
        <strain evidence="10">LX32</strain>
    </source>
</reference>
<dbReference type="SUPFAM" id="SSF51604">
    <property type="entry name" value="Enolase C-terminal domain-like"/>
    <property type="match status" value="1"/>
</dbReference>
<dbReference type="Gene3D" id="3.30.390.10">
    <property type="entry name" value="Enolase-like, N-terminal domain"/>
    <property type="match status" value="1"/>
</dbReference>
<evidence type="ECO:0000256" key="1">
    <source>
        <dbReference type="ARBA" id="ARBA00008031"/>
    </source>
</evidence>
<dbReference type="AlphaFoldDB" id="A0A328AL98"/>